<organism evidence="42 43">
    <name type="scientific">Albula glossodonta</name>
    <name type="common">roundjaw bonefish</name>
    <dbReference type="NCBI Taxonomy" id="121402"/>
    <lineage>
        <taxon>Eukaryota</taxon>
        <taxon>Metazoa</taxon>
        <taxon>Chordata</taxon>
        <taxon>Craniata</taxon>
        <taxon>Vertebrata</taxon>
        <taxon>Euteleostomi</taxon>
        <taxon>Actinopterygii</taxon>
        <taxon>Neopterygii</taxon>
        <taxon>Teleostei</taxon>
        <taxon>Albuliformes</taxon>
        <taxon>Albulidae</taxon>
        <taxon>Albula</taxon>
    </lineage>
</organism>
<keyword evidence="21" id="KW-0967">Endosome</keyword>
<keyword evidence="32" id="KW-0449">Lipoprotein</keyword>
<evidence type="ECO:0000256" key="11">
    <source>
        <dbReference type="ARBA" id="ARBA00004489"/>
    </source>
</evidence>
<keyword evidence="28" id="KW-0564">Palmitate</keyword>
<dbReference type="GO" id="GO:0030424">
    <property type="term" value="C:axon"/>
    <property type="evidence" value="ECO:0007669"/>
    <property type="project" value="UniProtKB-SubCell"/>
</dbReference>
<evidence type="ECO:0000259" key="41">
    <source>
        <dbReference type="PROSITE" id="PS51767"/>
    </source>
</evidence>
<dbReference type="PROSITE" id="PS51767">
    <property type="entry name" value="PEPTIDASE_A1"/>
    <property type="match status" value="1"/>
</dbReference>
<comment type="caution">
    <text evidence="42">The sequence shown here is derived from an EMBL/GenBank/DDBJ whole genome shotgun (WGS) entry which is preliminary data.</text>
</comment>
<evidence type="ECO:0000256" key="34">
    <source>
        <dbReference type="ARBA" id="ARBA00031276"/>
    </source>
</evidence>
<dbReference type="PRINTS" id="PR01816">
    <property type="entry name" value="BACE1"/>
</dbReference>
<dbReference type="InterPro" id="IPR001969">
    <property type="entry name" value="Aspartic_peptidase_AS"/>
</dbReference>
<evidence type="ECO:0000256" key="37">
    <source>
        <dbReference type="ARBA" id="ARBA00045551"/>
    </source>
</evidence>
<dbReference type="Proteomes" id="UP000824540">
    <property type="component" value="Unassembled WGS sequence"/>
</dbReference>
<comment type="function">
    <text evidence="37">Responsible for the proteolytic processing of the amyloid precursor protein (APP). Cleaves at the N-terminus of the A-beta peptide sequence, between residues 671 and 672 of APP, leads to the generation and extracellular release of beta-cleaved soluble APP, and a corresponding cell-associated C-terminal fragment which is later released by gamma-secretase. Cleaves CHL1.</text>
</comment>
<keyword evidence="30" id="KW-0458">Lysosome</keyword>
<name>A0A8T2N253_9TELE</name>
<dbReference type="OrthoDB" id="2747330at2759"/>
<evidence type="ECO:0000256" key="5">
    <source>
        <dbReference type="ARBA" id="ARBA00004241"/>
    </source>
</evidence>
<sequence>MLSWRYHTLLLFCSGSGLLLSICSGTGNNDLLNDLAVSSAIRVPLRRTLPSDPSPSGLTQASPKARRRRREASDRDVNFLETTDNLRGKSGQGYYVEMALGDPPQKDSTLPFCDSAALQDSTLPFCDSAALQDSTLPFCDSSAPQDSTLPFCDSSALQDSTLLFCDSAALQDSTLPFCGSAALQDSTLPFCGSPALQDSTLPFCDSAALQDSTLPFCGSPALQDSTLRDSTLPFCDSAALQDSTLPFCGSPALQDSTLRDSTLPFCGFSLSAPWTGATSPPTPLNSSLHVLVDTGSSNFAVGAVAHPFLRQYYQRALSSSYRDLGQRVYVPYTQGRWEGELGTDLASMPHGANVTLRVNPDETVEPFFDSLVRKASVPNLFSLQLCGTGYTQNQNQESQENQENQRTTMGGSMWYYEVIIVRMEVNGQDLNMDCKEYNYDKSILDSGTTNLRLPRKVFQAAVTAIEAASSVSPSFSSLSLSVTPHTLLRFLSLYDLSTEQFPTGFWLGQQLVCWQARSTPWHIFPVISLYLLSENRNQSFRLSILPQQYLRAVENVASEQDECYKFAVSESESGTVLGSVVMEGFYVVFDRQRQRLGFAVSTCHAHDEFRTVSVEGPFHGLNLEDCGYNTPQPDQSGLMTAAYAMAGLCALIMLPLGFALCQWRFDRCLLPPGGASFTDQASLIK</sequence>
<evidence type="ECO:0000256" key="18">
    <source>
        <dbReference type="ARBA" id="ARBA00022499"/>
    </source>
</evidence>
<dbReference type="GO" id="GO:0004190">
    <property type="term" value="F:aspartic-type endopeptidase activity"/>
    <property type="evidence" value="ECO:0007669"/>
    <property type="project" value="InterPro"/>
</dbReference>
<evidence type="ECO:0000256" key="31">
    <source>
        <dbReference type="ARBA" id="ARBA00023273"/>
    </source>
</evidence>
<dbReference type="GO" id="GO:0006509">
    <property type="term" value="P:membrane protein ectodomain proteolysis"/>
    <property type="evidence" value="ECO:0007669"/>
    <property type="project" value="TreeGrafter"/>
</dbReference>
<evidence type="ECO:0000256" key="39">
    <source>
        <dbReference type="SAM" id="Phobius"/>
    </source>
</evidence>
<dbReference type="GO" id="GO:0050435">
    <property type="term" value="P:amyloid-beta metabolic process"/>
    <property type="evidence" value="ECO:0007669"/>
    <property type="project" value="TreeGrafter"/>
</dbReference>
<protein>
    <recommendedName>
        <fullName evidence="16">Beta-secretase 1</fullName>
        <ecNumber evidence="15">3.4.23.46</ecNumber>
    </recommendedName>
    <alternativeName>
        <fullName evidence="34">Beta-site amyloid precursor protein cleaving enzyme 1</fullName>
    </alternativeName>
    <alternativeName>
        <fullName evidence="35">Memapsin-2</fullName>
    </alternativeName>
    <alternativeName>
        <fullName evidence="36">Membrane-associated aspartic protease 2</fullName>
    </alternativeName>
</protein>
<keyword evidence="23" id="KW-0832">Ubl conjugation</keyword>
<evidence type="ECO:0000256" key="4">
    <source>
        <dbReference type="ARBA" id="ARBA00004240"/>
    </source>
</evidence>
<keyword evidence="25" id="KW-0007">Acetylation</keyword>
<evidence type="ECO:0000256" key="21">
    <source>
        <dbReference type="ARBA" id="ARBA00022753"/>
    </source>
</evidence>
<gene>
    <name evidence="42" type="ORF">JZ751_017255</name>
</gene>
<feature type="domain" description="Peptidase A1" evidence="41">
    <location>
        <begin position="94"/>
        <end position="599"/>
    </location>
</feature>
<feature type="region of interest" description="Disordered" evidence="38">
    <location>
        <begin position="46"/>
        <end position="75"/>
    </location>
</feature>
<evidence type="ECO:0000256" key="6">
    <source>
        <dbReference type="ARBA" id="ARBA00004251"/>
    </source>
</evidence>
<dbReference type="EC" id="3.4.23.46" evidence="15"/>
<comment type="similarity">
    <text evidence="14">Belongs to the peptidase A1 family.</text>
</comment>
<comment type="subcellular location">
    <subcellularLocation>
        <location evidence="6">Cell membrane</location>
        <topology evidence="6">Single-pass type I membrane protein</topology>
    </subcellularLocation>
    <subcellularLocation>
        <location evidence="11">Cell projection</location>
        <location evidence="11">Axon</location>
    </subcellularLocation>
    <subcellularLocation>
        <location evidence="7">Cell projection</location>
        <location evidence="7">Dendrite</location>
    </subcellularLocation>
    <subcellularLocation>
        <location evidence="5">Cell surface</location>
    </subcellularLocation>
    <subcellularLocation>
        <location evidence="2">Cytoplasmic vesicle membrane</location>
    </subcellularLocation>
    <subcellularLocation>
        <location evidence="10">Early endosome</location>
    </subcellularLocation>
    <subcellularLocation>
        <location evidence="4">Endoplasmic reticulum</location>
    </subcellularLocation>
    <subcellularLocation>
        <location evidence="12">Golgi apparatus</location>
        <location evidence="12">trans-Golgi network</location>
    </subcellularLocation>
    <subcellularLocation>
        <location evidence="13">Late endosome</location>
    </subcellularLocation>
    <subcellularLocation>
        <location evidence="9">Lysosome</location>
    </subcellularLocation>
    <subcellularLocation>
        <location evidence="8">Membrane raft</location>
    </subcellularLocation>
    <subcellularLocation>
        <location evidence="3">Recycling endosome</location>
    </subcellularLocation>
</comment>
<comment type="catalytic activity">
    <reaction evidence="1">
        <text>Broad endopeptidase specificity. Cleaves Glu-Val-Asn-Leu-|-Asp-Ala-Glu-Phe in the Swedish variant of Alzheimer's amyloid precursor protein.</text>
        <dbReference type="EC" id="3.4.23.46"/>
    </reaction>
</comment>
<evidence type="ECO:0000256" key="32">
    <source>
        <dbReference type="ARBA" id="ARBA00023288"/>
    </source>
</evidence>
<evidence type="ECO:0000313" key="42">
    <source>
        <dbReference type="EMBL" id="KAG9331762.1"/>
    </source>
</evidence>
<dbReference type="InterPro" id="IPR009120">
    <property type="entry name" value="BACE1"/>
</dbReference>
<keyword evidence="43" id="KW-1185">Reference proteome</keyword>
<dbReference type="GO" id="GO:0005886">
    <property type="term" value="C:plasma membrane"/>
    <property type="evidence" value="ECO:0007669"/>
    <property type="project" value="UniProtKB-SubCell"/>
</dbReference>
<evidence type="ECO:0000256" key="16">
    <source>
        <dbReference type="ARBA" id="ARBA00017314"/>
    </source>
</evidence>
<evidence type="ECO:0000256" key="7">
    <source>
        <dbReference type="ARBA" id="ARBA00004279"/>
    </source>
</evidence>
<dbReference type="PANTHER" id="PTHR47965:SF69">
    <property type="entry name" value="BETA-SECRETASE 1"/>
    <property type="match status" value="1"/>
</dbReference>
<dbReference type="GO" id="GO:0005802">
    <property type="term" value="C:trans-Golgi network"/>
    <property type="evidence" value="ECO:0007669"/>
    <property type="project" value="TreeGrafter"/>
</dbReference>
<evidence type="ECO:0000256" key="8">
    <source>
        <dbReference type="ARBA" id="ARBA00004285"/>
    </source>
</evidence>
<evidence type="ECO:0000256" key="19">
    <source>
        <dbReference type="ARBA" id="ARBA00022553"/>
    </source>
</evidence>
<evidence type="ECO:0000256" key="2">
    <source>
        <dbReference type="ARBA" id="ARBA00004156"/>
    </source>
</evidence>
<evidence type="ECO:0000256" key="15">
    <source>
        <dbReference type="ARBA" id="ARBA00013261"/>
    </source>
</evidence>
<keyword evidence="40" id="KW-0732">Signal</keyword>
<dbReference type="InterPro" id="IPR001461">
    <property type="entry name" value="Aspartic_peptidase_A1"/>
</dbReference>
<keyword evidence="19" id="KW-0597">Phosphoprotein</keyword>
<feature type="chain" id="PRO_5035827825" description="Beta-secretase 1" evidence="40">
    <location>
        <begin position="26"/>
        <end position="685"/>
    </location>
</feature>
<evidence type="ECO:0000256" key="33">
    <source>
        <dbReference type="ARBA" id="ARBA00023329"/>
    </source>
</evidence>
<keyword evidence="20 39" id="KW-0812">Transmembrane</keyword>
<keyword evidence="22" id="KW-0256">Endoplasmic reticulum</keyword>
<dbReference type="SUPFAM" id="SSF50630">
    <property type="entry name" value="Acid proteases"/>
    <property type="match status" value="1"/>
</dbReference>
<evidence type="ECO:0000256" key="1">
    <source>
        <dbReference type="ARBA" id="ARBA00000187"/>
    </source>
</evidence>
<dbReference type="GO" id="GO:0005770">
    <property type="term" value="C:late endosome"/>
    <property type="evidence" value="ECO:0007669"/>
    <property type="project" value="UniProtKB-SubCell"/>
</dbReference>
<keyword evidence="18" id="KW-1017">Isopeptide bond</keyword>
<evidence type="ECO:0000256" key="3">
    <source>
        <dbReference type="ARBA" id="ARBA00004172"/>
    </source>
</evidence>
<evidence type="ECO:0000256" key="36">
    <source>
        <dbReference type="ARBA" id="ARBA00032613"/>
    </source>
</evidence>
<dbReference type="GO" id="GO:0055037">
    <property type="term" value="C:recycling endosome"/>
    <property type="evidence" value="ECO:0007669"/>
    <property type="project" value="UniProtKB-SubCell"/>
</dbReference>
<dbReference type="AlphaFoldDB" id="A0A8T2N253"/>
<accession>A0A8T2N253</accession>
<evidence type="ECO:0000256" key="29">
    <source>
        <dbReference type="ARBA" id="ARBA00023180"/>
    </source>
</evidence>
<evidence type="ECO:0000313" key="43">
    <source>
        <dbReference type="Proteomes" id="UP000824540"/>
    </source>
</evidence>
<evidence type="ECO:0000256" key="40">
    <source>
        <dbReference type="SAM" id="SignalP"/>
    </source>
</evidence>
<evidence type="ECO:0000256" key="35">
    <source>
        <dbReference type="ARBA" id="ARBA00032591"/>
    </source>
</evidence>
<dbReference type="GO" id="GO:0045121">
    <property type="term" value="C:membrane raft"/>
    <property type="evidence" value="ECO:0007669"/>
    <property type="project" value="UniProtKB-SubCell"/>
</dbReference>
<dbReference type="Pfam" id="PF00026">
    <property type="entry name" value="Asp"/>
    <property type="match status" value="2"/>
</dbReference>
<keyword evidence="29" id="KW-0325">Glycoprotein</keyword>
<evidence type="ECO:0000256" key="22">
    <source>
        <dbReference type="ARBA" id="ARBA00022824"/>
    </source>
</evidence>
<dbReference type="InterPro" id="IPR009119">
    <property type="entry name" value="BACE"/>
</dbReference>
<evidence type="ECO:0000256" key="13">
    <source>
        <dbReference type="ARBA" id="ARBA00004603"/>
    </source>
</evidence>
<dbReference type="Gene3D" id="2.40.70.10">
    <property type="entry name" value="Acid Proteases"/>
    <property type="match status" value="2"/>
</dbReference>
<dbReference type="GO" id="GO:0005764">
    <property type="term" value="C:lysosome"/>
    <property type="evidence" value="ECO:0007669"/>
    <property type="project" value="UniProtKB-SubCell"/>
</dbReference>
<dbReference type="GO" id="GO:0005783">
    <property type="term" value="C:endoplasmic reticulum"/>
    <property type="evidence" value="ECO:0007669"/>
    <property type="project" value="UniProtKB-SubCell"/>
</dbReference>
<dbReference type="GO" id="GO:0030425">
    <property type="term" value="C:dendrite"/>
    <property type="evidence" value="ECO:0007669"/>
    <property type="project" value="UniProtKB-SubCell"/>
</dbReference>
<evidence type="ECO:0000256" key="28">
    <source>
        <dbReference type="ARBA" id="ARBA00023139"/>
    </source>
</evidence>
<evidence type="ECO:0000256" key="14">
    <source>
        <dbReference type="ARBA" id="ARBA00007447"/>
    </source>
</evidence>
<feature type="signal peptide" evidence="40">
    <location>
        <begin position="1"/>
        <end position="25"/>
    </location>
</feature>
<dbReference type="GO" id="GO:0009986">
    <property type="term" value="C:cell surface"/>
    <property type="evidence" value="ECO:0007669"/>
    <property type="project" value="UniProtKB-SubCell"/>
</dbReference>
<dbReference type="PRINTS" id="PR01815">
    <property type="entry name" value="BACEFAMILY"/>
</dbReference>
<keyword evidence="27 39" id="KW-0472">Membrane</keyword>
<keyword evidence="33" id="KW-0968">Cytoplasmic vesicle</keyword>
<evidence type="ECO:0000256" key="20">
    <source>
        <dbReference type="ARBA" id="ARBA00022692"/>
    </source>
</evidence>
<keyword evidence="17" id="KW-1003">Cell membrane</keyword>
<dbReference type="PANTHER" id="PTHR47965">
    <property type="entry name" value="ASPARTYL PROTEASE-RELATED"/>
    <property type="match status" value="1"/>
</dbReference>
<evidence type="ECO:0000256" key="17">
    <source>
        <dbReference type="ARBA" id="ARBA00022475"/>
    </source>
</evidence>
<evidence type="ECO:0000256" key="23">
    <source>
        <dbReference type="ARBA" id="ARBA00022843"/>
    </source>
</evidence>
<reference evidence="42" key="1">
    <citation type="thesis" date="2021" institute="BYU ScholarsArchive" country="Provo, UT, USA">
        <title>Applications of and Algorithms for Genome Assembly and Genomic Analyses with an Emphasis on Marine Teleosts.</title>
        <authorList>
            <person name="Pickett B.D."/>
        </authorList>
    </citation>
    <scope>NUCLEOTIDE SEQUENCE</scope>
    <source>
        <strain evidence="42">HI-2016</strain>
    </source>
</reference>
<evidence type="ECO:0000256" key="25">
    <source>
        <dbReference type="ARBA" id="ARBA00022990"/>
    </source>
</evidence>
<evidence type="ECO:0000256" key="12">
    <source>
        <dbReference type="ARBA" id="ARBA00004601"/>
    </source>
</evidence>
<dbReference type="PROSITE" id="PS00141">
    <property type="entry name" value="ASP_PROTEASE"/>
    <property type="match status" value="1"/>
</dbReference>
<keyword evidence="26" id="KW-0333">Golgi apparatus</keyword>
<evidence type="ECO:0000256" key="30">
    <source>
        <dbReference type="ARBA" id="ARBA00023228"/>
    </source>
</evidence>
<evidence type="ECO:0000256" key="10">
    <source>
        <dbReference type="ARBA" id="ARBA00004412"/>
    </source>
</evidence>
<dbReference type="InterPro" id="IPR033121">
    <property type="entry name" value="PEPTIDASE_A1"/>
</dbReference>
<dbReference type="GO" id="GO:0005769">
    <property type="term" value="C:early endosome"/>
    <property type="evidence" value="ECO:0007669"/>
    <property type="project" value="UniProtKB-SubCell"/>
</dbReference>
<evidence type="ECO:0000256" key="9">
    <source>
        <dbReference type="ARBA" id="ARBA00004371"/>
    </source>
</evidence>
<evidence type="ECO:0000256" key="24">
    <source>
        <dbReference type="ARBA" id="ARBA00022989"/>
    </source>
</evidence>
<feature type="transmembrane region" description="Helical" evidence="39">
    <location>
        <begin position="641"/>
        <end position="661"/>
    </location>
</feature>
<keyword evidence="31" id="KW-0966">Cell projection</keyword>
<dbReference type="EMBL" id="JAFBMS010000297">
    <property type="protein sequence ID" value="KAG9331762.1"/>
    <property type="molecule type" value="Genomic_DNA"/>
</dbReference>
<dbReference type="GO" id="GO:0030659">
    <property type="term" value="C:cytoplasmic vesicle membrane"/>
    <property type="evidence" value="ECO:0007669"/>
    <property type="project" value="UniProtKB-SubCell"/>
</dbReference>
<evidence type="ECO:0000256" key="26">
    <source>
        <dbReference type="ARBA" id="ARBA00023034"/>
    </source>
</evidence>
<evidence type="ECO:0000256" key="38">
    <source>
        <dbReference type="SAM" id="MobiDB-lite"/>
    </source>
</evidence>
<keyword evidence="24 39" id="KW-1133">Transmembrane helix</keyword>
<evidence type="ECO:0000256" key="27">
    <source>
        <dbReference type="ARBA" id="ARBA00023136"/>
    </source>
</evidence>
<dbReference type="InterPro" id="IPR021109">
    <property type="entry name" value="Peptidase_aspartic_dom_sf"/>
</dbReference>
<proteinExistence type="inferred from homology"/>